<name>A0A060Y8C9_ONCMY</name>
<dbReference type="EMBL" id="FR906803">
    <property type="protein sequence ID" value="CDQ85420.1"/>
    <property type="molecule type" value="Genomic_DNA"/>
</dbReference>
<gene>
    <name evidence="1" type="ORF">GSONMT00047325001</name>
</gene>
<dbReference type="STRING" id="8022.A0A060Y8C9"/>
<proteinExistence type="predicted"/>
<dbReference type="Proteomes" id="UP000193380">
    <property type="component" value="Unassembled WGS sequence"/>
</dbReference>
<evidence type="ECO:0000313" key="2">
    <source>
        <dbReference type="Proteomes" id="UP000193380"/>
    </source>
</evidence>
<dbReference type="AlphaFoldDB" id="A0A060Y8C9"/>
<reference evidence="1" key="2">
    <citation type="submission" date="2014-03" db="EMBL/GenBank/DDBJ databases">
        <authorList>
            <person name="Genoscope - CEA"/>
        </authorList>
    </citation>
    <scope>NUCLEOTIDE SEQUENCE</scope>
</reference>
<protein>
    <submittedName>
        <fullName evidence="1">Uncharacterized protein</fullName>
    </submittedName>
</protein>
<sequence length="80" mass="8768">MCCQTANILHNVCVCVCSQQLWPGSQRWEQQGSALPCVGSLVTHLSFLSPLQGASEKDIVHSGLAYTMERSARRKMSNST</sequence>
<accession>A0A060Y8C9</accession>
<dbReference type="PaxDb" id="8022-A0A060Y8C9"/>
<organism evidence="1 2">
    <name type="scientific">Oncorhynchus mykiss</name>
    <name type="common">Rainbow trout</name>
    <name type="synonym">Salmo gairdneri</name>
    <dbReference type="NCBI Taxonomy" id="8022"/>
    <lineage>
        <taxon>Eukaryota</taxon>
        <taxon>Metazoa</taxon>
        <taxon>Chordata</taxon>
        <taxon>Craniata</taxon>
        <taxon>Vertebrata</taxon>
        <taxon>Euteleostomi</taxon>
        <taxon>Actinopterygii</taxon>
        <taxon>Neopterygii</taxon>
        <taxon>Teleostei</taxon>
        <taxon>Protacanthopterygii</taxon>
        <taxon>Salmoniformes</taxon>
        <taxon>Salmonidae</taxon>
        <taxon>Salmoninae</taxon>
        <taxon>Oncorhynchus</taxon>
    </lineage>
</organism>
<reference evidence="1" key="1">
    <citation type="journal article" date="2014" name="Nat. Commun.">
        <title>The rainbow trout genome provides novel insights into evolution after whole-genome duplication in vertebrates.</title>
        <authorList>
            <person name="Berthelot C."/>
            <person name="Brunet F."/>
            <person name="Chalopin D."/>
            <person name="Juanchich A."/>
            <person name="Bernard M."/>
            <person name="Noel B."/>
            <person name="Bento P."/>
            <person name="Da Silva C."/>
            <person name="Labadie K."/>
            <person name="Alberti A."/>
            <person name="Aury J.M."/>
            <person name="Louis A."/>
            <person name="Dehais P."/>
            <person name="Bardou P."/>
            <person name="Montfort J."/>
            <person name="Klopp C."/>
            <person name="Cabau C."/>
            <person name="Gaspin C."/>
            <person name="Thorgaard G.H."/>
            <person name="Boussaha M."/>
            <person name="Quillet E."/>
            <person name="Guyomard R."/>
            <person name="Galiana D."/>
            <person name="Bobe J."/>
            <person name="Volff J.N."/>
            <person name="Genet C."/>
            <person name="Wincker P."/>
            <person name="Jaillon O."/>
            <person name="Roest Crollius H."/>
            <person name="Guiguen Y."/>
        </authorList>
    </citation>
    <scope>NUCLEOTIDE SEQUENCE [LARGE SCALE GENOMIC DNA]</scope>
</reference>
<evidence type="ECO:0000313" key="1">
    <source>
        <dbReference type="EMBL" id="CDQ85420.1"/>
    </source>
</evidence>